<sequence>MSCGNPHATPCTEVLSLLYVYIDEEIDEVHRIEVTAHLGECPPCVEHFTVERRMKERVRAACQAEQVPDQVRSRIIARIQQVSITYRYE</sequence>
<dbReference type="InterPro" id="IPR041916">
    <property type="entry name" value="Anti_sigma_zinc_sf"/>
</dbReference>
<evidence type="ECO:0000259" key="1">
    <source>
        <dbReference type="Pfam" id="PF13490"/>
    </source>
</evidence>
<dbReference type="Pfam" id="PF13490">
    <property type="entry name" value="zf-HC2"/>
    <property type="match status" value="1"/>
</dbReference>
<name>A0A6J6SM21_9ZZZZ</name>
<feature type="domain" description="Putative zinc-finger" evidence="1">
    <location>
        <begin position="11"/>
        <end position="44"/>
    </location>
</feature>
<proteinExistence type="predicted"/>
<accession>A0A6J6SM21</accession>
<organism evidence="2">
    <name type="scientific">freshwater metagenome</name>
    <dbReference type="NCBI Taxonomy" id="449393"/>
    <lineage>
        <taxon>unclassified sequences</taxon>
        <taxon>metagenomes</taxon>
        <taxon>ecological metagenomes</taxon>
    </lineage>
</organism>
<dbReference type="AlphaFoldDB" id="A0A6J6SM21"/>
<dbReference type="NCBIfam" id="TIGR03988">
    <property type="entry name" value="antisig_RsrA"/>
    <property type="match status" value="1"/>
</dbReference>
<dbReference type="EMBL" id="CAEZYW010000052">
    <property type="protein sequence ID" value="CAB4735884.1"/>
    <property type="molecule type" value="Genomic_DNA"/>
</dbReference>
<dbReference type="Gene3D" id="1.10.10.1320">
    <property type="entry name" value="Anti-sigma factor, zinc-finger domain"/>
    <property type="match status" value="1"/>
</dbReference>
<reference evidence="2" key="1">
    <citation type="submission" date="2020-05" db="EMBL/GenBank/DDBJ databases">
        <authorList>
            <person name="Chiriac C."/>
            <person name="Salcher M."/>
            <person name="Ghai R."/>
            <person name="Kavagutti S V."/>
        </authorList>
    </citation>
    <scope>NUCLEOTIDE SEQUENCE</scope>
</reference>
<protein>
    <submittedName>
        <fullName evidence="2">Unannotated protein</fullName>
    </submittedName>
</protein>
<evidence type="ECO:0000313" key="2">
    <source>
        <dbReference type="EMBL" id="CAB4735884.1"/>
    </source>
</evidence>
<dbReference type="InterPro" id="IPR027383">
    <property type="entry name" value="Znf_put"/>
</dbReference>
<gene>
    <name evidence="2" type="ORF">UFOPK2786_00488</name>
</gene>
<dbReference type="InterPro" id="IPR024020">
    <property type="entry name" value="Anit_sigma_mycothiol_RsrA"/>
</dbReference>